<proteinExistence type="predicted"/>
<feature type="transmembrane region" description="Helical" evidence="1">
    <location>
        <begin position="12"/>
        <end position="31"/>
    </location>
</feature>
<evidence type="ECO:0000313" key="3">
    <source>
        <dbReference type="Proteomes" id="UP001055111"/>
    </source>
</evidence>
<accession>A0AA37IAG7</accession>
<dbReference type="EMBL" id="BPUS01000004">
    <property type="protein sequence ID" value="GJH25507.1"/>
    <property type="molecule type" value="Genomic_DNA"/>
</dbReference>
<evidence type="ECO:0000313" key="2">
    <source>
        <dbReference type="EMBL" id="GJH25507.1"/>
    </source>
</evidence>
<name>A0AA37IAG7_9BURK</name>
<keyword evidence="1" id="KW-0812">Transmembrane</keyword>
<dbReference type="AlphaFoldDB" id="A0AA37IAG7"/>
<comment type="caution">
    <text evidence="2">The sequence shown here is derived from an EMBL/GenBank/DDBJ whole genome shotgun (WGS) entry which is preliminary data.</text>
</comment>
<reference evidence="2" key="1">
    <citation type="submission" date="2022-09" db="EMBL/GenBank/DDBJ databases">
        <title>Isolation and characterization of 3-chlorobenzoate degrading bacteria from soils in Shizuoka.</title>
        <authorList>
            <person name="Ifat A."/>
            <person name="Ogawa N."/>
            <person name="Kimbara K."/>
            <person name="Moriuchi R."/>
            <person name="Dohra H."/>
            <person name="Shintani M."/>
        </authorList>
    </citation>
    <scope>NUCLEOTIDE SEQUENCE</scope>
    <source>
        <strain evidence="2">19CS4-2</strain>
    </source>
</reference>
<keyword evidence="1" id="KW-0472">Membrane</keyword>
<gene>
    <name evidence="2" type="ORF">CBA19CS42_13345</name>
</gene>
<evidence type="ECO:0000256" key="1">
    <source>
        <dbReference type="SAM" id="Phobius"/>
    </source>
</evidence>
<organism evidence="2 3">
    <name type="scientific">Caballeronia novacaledonica</name>
    <dbReference type="NCBI Taxonomy" id="1544861"/>
    <lineage>
        <taxon>Bacteria</taxon>
        <taxon>Pseudomonadati</taxon>
        <taxon>Pseudomonadota</taxon>
        <taxon>Betaproteobacteria</taxon>
        <taxon>Burkholderiales</taxon>
        <taxon>Burkholderiaceae</taxon>
        <taxon>Caballeronia</taxon>
    </lineage>
</organism>
<dbReference type="RefSeq" id="WP_273654925.1">
    <property type="nucleotide sequence ID" value="NZ_BPUS01000004.1"/>
</dbReference>
<dbReference type="Proteomes" id="UP001055111">
    <property type="component" value="Unassembled WGS sequence"/>
</dbReference>
<sequence length="40" mass="4308">MKIKIIEDGSLASWVRLLLIVAGIGLAVIALEFDVPSWVA</sequence>
<protein>
    <submittedName>
        <fullName evidence="2">Uncharacterized protein</fullName>
    </submittedName>
</protein>
<keyword evidence="1" id="KW-1133">Transmembrane helix</keyword>